<dbReference type="Proteomes" id="UP000075243">
    <property type="component" value="Chromosome 9"/>
</dbReference>
<accession>A0A151T2F5</accession>
<organism evidence="1 2">
    <name type="scientific">Cajanus cajan</name>
    <name type="common">Pigeon pea</name>
    <name type="synonym">Cajanus indicus</name>
    <dbReference type="NCBI Taxonomy" id="3821"/>
    <lineage>
        <taxon>Eukaryota</taxon>
        <taxon>Viridiplantae</taxon>
        <taxon>Streptophyta</taxon>
        <taxon>Embryophyta</taxon>
        <taxon>Tracheophyta</taxon>
        <taxon>Spermatophyta</taxon>
        <taxon>Magnoliopsida</taxon>
        <taxon>eudicotyledons</taxon>
        <taxon>Gunneridae</taxon>
        <taxon>Pentapetalae</taxon>
        <taxon>rosids</taxon>
        <taxon>fabids</taxon>
        <taxon>Fabales</taxon>
        <taxon>Fabaceae</taxon>
        <taxon>Papilionoideae</taxon>
        <taxon>50 kb inversion clade</taxon>
        <taxon>NPAAA clade</taxon>
        <taxon>indigoferoid/millettioid clade</taxon>
        <taxon>Phaseoleae</taxon>
        <taxon>Cajanus</taxon>
    </lineage>
</organism>
<proteinExistence type="predicted"/>
<keyword evidence="2" id="KW-1185">Reference proteome</keyword>
<reference evidence="1 2" key="1">
    <citation type="journal article" date="2012" name="Nat. Biotechnol.">
        <title>Draft genome sequence of pigeonpea (Cajanus cajan), an orphan legume crop of resource-poor farmers.</title>
        <authorList>
            <person name="Varshney R.K."/>
            <person name="Chen W."/>
            <person name="Li Y."/>
            <person name="Bharti A.K."/>
            <person name="Saxena R.K."/>
            <person name="Schlueter J.A."/>
            <person name="Donoghue M.T."/>
            <person name="Azam S."/>
            <person name="Fan G."/>
            <person name="Whaley A.M."/>
            <person name="Farmer A.D."/>
            <person name="Sheridan J."/>
            <person name="Iwata A."/>
            <person name="Tuteja R."/>
            <person name="Penmetsa R.V."/>
            <person name="Wu W."/>
            <person name="Upadhyaya H.D."/>
            <person name="Yang S.P."/>
            <person name="Shah T."/>
            <person name="Saxena K.B."/>
            <person name="Michael T."/>
            <person name="McCombie W.R."/>
            <person name="Yang B."/>
            <person name="Zhang G."/>
            <person name="Yang H."/>
            <person name="Wang J."/>
            <person name="Spillane C."/>
            <person name="Cook D.R."/>
            <person name="May G.D."/>
            <person name="Xu X."/>
            <person name="Jackson S.A."/>
        </authorList>
    </citation>
    <scope>NUCLEOTIDE SEQUENCE [LARGE SCALE GENOMIC DNA]</scope>
    <source>
        <strain evidence="2">cv. Asha</strain>
    </source>
</reference>
<dbReference type="EMBL" id="CM003611">
    <property type="protein sequence ID" value="KYP61224.1"/>
    <property type="molecule type" value="Genomic_DNA"/>
</dbReference>
<sequence length="88" mass="10591">MAWVKWEKITQLKNHGKLGIKKVNLFNDALLAKWRWGMFHNSYVLWCKVLKSIYGEWRGLIQEYGCARYSSIWWRNLRKVCGENSQVK</sequence>
<name>A0A151T2F5_CAJCA</name>
<dbReference type="OMA" id="ARYSSIW"/>
<dbReference type="AlphaFoldDB" id="A0A151T2F5"/>
<evidence type="ECO:0000313" key="1">
    <source>
        <dbReference type="EMBL" id="KYP61224.1"/>
    </source>
</evidence>
<evidence type="ECO:0000313" key="2">
    <source>
        <dbReference type="Proteomes" id="UP000075243"/>
    </source>
</evidence>
<dbReference type="Gramene" id="C.cajan_22977.t">
    <property type="protein sequence ID" value="C.cajan_22977.t.cds1"/>
    <property type="gene ID" value="C.cajan_22977"/>
</dbReference>
<protein>
    <submittedName>
        <fullName evidence="1">Uncharacterized protein</fullName>
    </submittedName>
</protein>
<gene>
    <name evidence="1" type="ORF">KK1_023652</name>
</gene>